<organism evidence="9 10">
    <name type="scientific">Romanomermis culicivorax</name>
    <name type="common">Nematode worm</name>
    <dbReference type="NCBI Taxonomy" id="13658"/>
    <lineage>
        <taxon>Eukaryota</taxon>
        <taxon>Metazoa</taxon>
        <taxon>Ecdysozoa</taxon>
        <taxon>Nematoda</taxon>
        <taxon>Enoplea</taxon>
        <taxon>Dorylaimia</taxon>
        <taxon>Mermithida</taxon>
        <taxon>Mermithoidea</taxon>
        <taxon>Mermithidae</taxon>
        <taxon>Romanomermis</taxon>
    </lineage>
</organism>
<evidence type="ECO:0000256" key="1">
    <source>
        <dbReference type="ARBA" id="ARBA00012552"/>
    </source>
</evidence>
<accession>A0A915JQW5</accession>
<keyword evidence="9" id="KW-1185">Reference proteome</keyword>
<keyword evidence="5" id="KW-0067">ATP-binding</keyword>
<evidence type="ECO:0000259" key="8">
    <source>
        <dbReference type="PROSITE" id="PS51194"/>
    </source>
</evidence>
<dbReference type="Gene3D" id="3.40.50.300">
    <property type="entry name" value="P-loop containing nucleotide triphosphate hydrolases"/>
    <property type="match status" value="1"/>
</dbReference>
<keyword evidence="2" id="KW-0547">Nucleotide-binding</keyword>
<reference evidence="10" key="1">
    <citation type="submission" date="2022-11" db="UniProtKB">
        <authorList>
            <consortium name="WormBaseParasite"/>
        </authorList>
    </citation>
    <scope>IDENTIFICATION</scope>
</reference>
<evidence type="ECO:0000256" key="4">
    <source>
        <dbReference type="ARBA" id="ARBA00022806"/>
    </source>
</evidence>
<dbReference type="EC" id="3.6.4.13" evidence="1"/>
<evidence type="ECO:0000256" key="2">
    <source>
        <dbReference type="ARBA" id="ARBA00022741"/>
    </source>
</evidence>
<protein>
    <recommendedName>
        <fullName evidence="1">RNA helicase</fullName>
        <ecNumber evidence="1">3.6.4.13</ecNumber>
    </recommendedName>
</protein>
<dbReference type="GO" id="GO:0005524">
    <property type="term" value="F:ATP binding"/>
    <property type="evidence" value="ECO:0007669"/>
    <property type="project" value="UniProtKB-KW"/>
</dbReference>
<evidence type="ECO:0000313" key="10">
    <source>
        <dbReference type="WBParaSite" id="nRc.2.0.1.t28600-RA"/>
    </source>
</evidence>
<dbReference type="GO" id="GO:0003724">
    <property type="term" value="F:RNA helicase activity"/>
    <property type="evidence" value="ECO:0007669"/>
    <property type="project" value="UniProtKB-EC"/>
</dbReference>
<dbReference type="InterPro" id="IPR050079">
    <property type="entry name" value="DEAD_box_RNA_helicase"/>
</dbReference>
<evidence type="ECO:0000256" key="3">
    <source>
        <dbReference type="ARBA" id="ARBA00022801"/>
    </source>
</evidence>
<keyword evidence="6" id="KW-0694">RNA-binding</keyword>
<dbReference type="InterPro" id="IPR001650">
    <property type="entry name" value="Helicase_C-like"/>
</dbReference>
<dbReference type="CDD" id="cd18787">
    <property type="entry name" value="SF2_C_DEAD"/>
    <property type="match status" value="1"/>
</dbReference>
<dbReference type="PANTHER" id="PTHR47959:SF15">
    <property type="entry name" value="RNA HELICASE"/>
    <property type="match status" value="1"/>
</dbReference>
<sequence length="354" mass="40220">MANLEAFRLLAFGTRSSHSNFQYSKRIEREKNIPSPSIQKSDYALKTYDSSINRDPVSSAECSLKLKLTSNHFSKGDDVSDERDKKKVIGKRNNIEDSRTKSHKKNAQIYTVAKILCAKSGISIRMIKCAKRLKKSPTKIRTACDNVKLRRAFFSATFSFEVDEWCKLNLDNVVTVGVGKRNSAVETVDQELKFVGDEYGKLFALKDALREGLEAPILLFVQSKQRAEQLYGELRTEPYGRRVDVIHSDKTQEQRTDSIQKFRAGHTFILICTELMGRGIDFKAVNVVINYDFPCSAISYIHRIGRTGRAGRPGKAITYFTEEDKVLLRSIANVMRTAGCDVPDYMLHLRKPDR</sequence>
<keyword evidence="4" id="KW-0347">Helicase</keyword>
<dbReference type="GO" id="GO:0003723">
    <property type="term" value="F:RNA binding"/>
    <property type="evidence" value="ECO:0007669"/>
    <property type="project" value="UniProtKB-KW"/>
</dbReference>
<evidence type="ECO:0000313" key="9">
    <source>
        <dbReference type="Proteomes" id="UP000887565"/>
    </source>
</evidence>
<dbReference type="InterPro" id="IPR027417">
    <property type="entry name" value="P-loop_NTPase"/>
</dbReference>
<name>A0A915JQW5_ROMCU</name>
<dbReference type="AlphaFoldDB" id="A0A915JQW5"/>
<proteinExistence type="predicted"/>
<evidence type="ECO:0000256" key="5">
    <source>
        <dbReference type="ARBA" id="ARBA00022840"/>
    </source>
</evidence>
<evidence type="ECO:0000256" key="7">
    <source>
        <dbReference type="ARBA" id="ARBA00047984"/>
    </source>
</evidence>
<dbReference type="GO" id="GO:0005829">
    <property type="term" value="C:cytosol"/>
    <property type="evidence" value="ECO:0007669"/>
    <property type="project" value="TreeGrafter"/>
</dbReference>
<comment type="catalytic activity">
    <reaction evidence="7">
        <text>ATP + H2O = ADP + phosphate + H(+)</text>
        <dbReference type="Rhea" id="RHEA:13065"/>
        <dbReference type="ChEBI" id="CHEBI:15377"/>
        <dbReference type="ChEBI" id="CHEBI:15378"/>
        <dbReference type="ChEBI" id="CHEBI:30616"/>
        <dbReference type="ChEBI" id="CHEBI:43474"/>
        <dbReference type="ChEBI" id="CHEBI:456216"/>
        <dbReference type="EC" id="3.6.4.13"/>
    </reaction>
</comment>
<dbReference type="Pfam" id="PF00271">
    <property type="entry name" value="Helicase_C"/>
    <property type="match status" value="1"/>
</dbReference>
<keyword evidence="3" id="KW-0378">Hydrolase</keyword>
<dbReference type="SMART" id="SM00490">
    <property type="entry name" value="HELICc"/>
    <property type="match status" value="1"/>
</dbReference>
<dbReference type="WBParaSite" id="nRc.2.0.1.t28600-RA">
    <property type="protein sequence ID" value="nRc.2.0.1.t28600-RA"/>
    <property type="gene ID" value="nRc.2.0.1.g28600"/>
</dbReference>
<dbReference type="PANTHER" id="PTHR47959">
    <property type="entry name" value="ATP-DEPENDENT RNA HELICASE RHLE-RELATED"/>
    <property type="match status" value="1"/>
</dbReference>
<feature type="domain" description="Helicase C-terminal" evidence="8">
    <location>
        <begin position="187"/>
        <end position="350"/>
    </location>
</feature>
<evidence type="ECO:0000256" key="6">
    <source>
        <dbReference type="ARBA" id="ARBA00022884"/>
    </source>
</evidence>
<dbReference type="GO" id="GO:0016787">
    <property type="term" value="F:hydrolase activity"/>
    <property type="evidence" value="ECO:0007669"/>
    <property type="project" value="UniProtKB-KW"/>
</dbReference>
<dbReference type="SUPFAM" id="SSF52540">
    <property type="entry name" value="P-loop containing nucleoside triphosphate hydrolases"/>
    <property type="match status" value="1"/>
</dbReference>
<dbReference type="Proteomes" id="UP000887565">
    <property type="component" value="Unplaced"/>
</dbReference>
<dbReference type="PROSITE" id="PS51194">
    <property type="entry name" value="HELICASE_CTER"/>
    <property type="match status" value="1"/>
</dbReference>